<evidence type="ECO:0000256" key="1">
    <source>
        <dbReference type="ARBA" id="ARBA00001946"/>
    </source>
</evidence>
<dbReference type="EMBL" id="BSDT01000001">
    <property type="protein sequence ID" value="GLI41216.1"/>
    <property type="molecule type" value="Genomic_DNA"/>
</dbReference>
<evidence type="ECO:0000256" key="4">
    <source>
        <dbReference type="RuleBase" id="RU003476"/>
    </source>
</evidence>
<dbReference type="Gene3D" id="3.90.79.10">
    <property type="entry name" value="Nucleoside Triphosphate Pyrophosphohydrolase"/>
    <property type="match status" value="1"/>
</dbReference>
<proteinExistence type="inferred from homology"/>
<sequence>MSATNEPIRIDRRGARGIIVDEQDCVLFIGGYATPDRPARWILPGGGIDPGESMRDAAARELYEETGLRVAPADLIGPVARQHYRKTGPGSTFTQENHFFLVRVERFEPKVTGGDAYEQDLEFNWIPVDDFLTTDGFEQVEPLLHLVKRLIGGDVPAEPVELETIGRRLGAT</sequence>
<dbReference type="PANTHER" id="PTHR43046:SF14">
    <property type="entry name" value="MUTT_NUDIX FAMILY PROTEIN"/>
    <property type="match status" value="1"/>
</dbReference>
<evidence type="ECO:0000313" key="7">
    <source>
        <dbReference type="Proteomes" id="UP001144313"/>
    </source>
</evidence>
<gene>
    <name evidence="6" type="ORF">GALLR39Z86_10660</name>
</gene>
<keyword evidence="3 4" id="KW-0378">Hydrolase</keyword>
<reference evidence="6" key="1">
    <citation type="submission" date="2022-12" db="EMBL/GenBank/DDBJ databases">
        <title>Reference genome sequencing for broad-spectrum identification of bacterial and archaeal isolates by mass spectrometry.</title>
        <authorList>
            <person name="Sekiguchi Y."/>
            <person name="Tourlousse D.M."/>
        </authorList>
    </citation>
    <scope>NUCLEOTIDE SEQUENCE</scope>
    <source>
        <strain evidence="6">LLR39Z86</strain>
    </source>
</reference>
<dbReference type="InterPro" id="IPR015797">
    <property type="entry name" value="NUDIX_hydrolase-like_dom_sf"/>
</dbReference>
<dbReference type="PRINTS" id="PR00502">
    <property type="entry name" value="NUDIXFAMILY"/>
</dbReference>
<keyword evidence="7" id="KW-1185">Reference proteome</keyword>
<dbReference type="PANTHER" id="PTHR43046">
    <property type="entry name" value="GDP-MANNOSE MANNOSYL HYDROLASE"/>
    <property type="match status" value="1"/>
</dbReference>
<dbReference type="InterPro" id="IPR020084">
    <property type="entry name" value="NUDIX_hydrolase_CS"/>
</dbReference>
<dbReference type="Pfam" id="PF00293">
    <property type="entry name" value="NUDIX"/>
    <property type="match status" value="1"/>
</dbReference>
<organism evidence="6 7">
    <name type="scientific">Glycomyces algeriensis</name>
    <dbReference type="NCBI Taxonomy" id="256037"/>
    <lineage>
        <taxon>Bacteria</taxon>
        <taxon>Bacillati</taxon>
        <taxon>Actinomycetota</taxon>
        <taxon>Actinomycetes</taxon>
        <taxon>Glycomycetales</taxon>
        <taxon>Glycomycetaceae</taxon>
        <taxon>Glycomyces</taxon>
    </lineage>
</organism>
<evidence type="ECO:0000259" key="5">
    <source>
        <dbReference type="PROSITE" id="PS51462"/>
    </source>
</evidence>
<name>A0A9W6G6B3_9ACTN</name>
<protein>
    <recommendedName>
        <fullName evidence="5">Nudix hydrolase domain-containing protein</fullName>
    </recommendedName>
</protein>
<dbReference type="InterPro" id="IPR000086">
    <property type="entry name" value="NUDIX_hydrolase_dom"/>
</dbReference>
<dbReference type="GO" id="GO:0016787">
    <property type="term" value="F:hydrolase activity"/>
    <property type="evidence" value="ECO:0007669"/>
    <property type="project" value="UniProtKB-KW"/>
</dbReference>
<accession>A0A9W6G6B3</accession>
<comment type="similarity">
    <text evidence="2 4">Belongs to the Nudix hydrolase family.</text>
</comment>
<dbReference type="PROSITE" id="PS51462">
    <property type="entry name" value="NUDIX"/>
    <property type="match status" value="1"/>
</dbReference>
<dbReference type="SUPFAM" id="SSF55811">
    <property type="entry name" value="Nudix"/>
    <property type="match status" value="1"/>
</dbReference>
<evidence type="ECO:0000256" key="2">
    <source>
        <dbReference type="ARBA" id="ARBA00005582"/>
    </source>
</evidence>
<dbReference type="InterPro" id="IPR020476">
    <property type="entry name" value="Nudix_hydrolase"/>
</dbReference>
<evidence type="ECO:0000256" key="3">
    <source>
        <dbReference type="ARBA" id="ARBA00022801"/>
    </source>
</evidence>
<evidence type="ECO:0000313" key="6">
    <source>
        <dbReference type="EMBL" id="GLI41216.1"/>
    </source>
</evidence>
<dbReference type="AlphaFoldDB" id="A0A9W6G6B3"/>
<dbReference type="Proteomes" id="UP001144313">
    <property type="component" value="Unassembled WGS sequence"/>
</dbReference>
<dbReference type="PROSITE" id="PS00893">
    <property type="entry name" value="NUDIX_BOX"/>
    <property type="match status" value="1"/>
</dbReference>
<comment type="cofactor">
    <cofactor evidence="1">
        <name>Mg(2+)</name>
        <dbReference type="ChEBI" id="CHEBI:18420"/>
    </cofactor>
</comment>
<comment type="caution">
    <text evidence="6">The sequence shown here is derived from an EMBL/GenBank/DDBJ whole genome shotgun (WGS) entry which is preliminary data.</text>
</comment>
<dbReference type="CDD" id="cd04685">
    <property type="entry name" value="NUDIX_Hydrolase"/>
    <property type="match status" value="1"/>
</dbReference>
<dbReference type="RefSeq" id="WP_270116438.1">
    <property type="nucleotide sequence ID" value="NZ_BAAAOL010000002.1"/>
</dbReference>
<feature type="domain" description="Nudix hydrolase" evidence="5">
    <location>
        <begin position="10"/>
        <end position="152"/>
    </location>
</feature>